<dbReference type="Pfam" id="PF12698">
    <property type="entry name" value="ABC2_membrane_3"/>
    <property type="match status" value="1"/>
</dbReference>
<keyword evidence="4 5" id="KW-0472">Membrane</keyword>
<reference evidence="7 8" key="1">
    <citation type="submission" date="2020-10" db="EMBL/GenBank/DDBJ databases">
        <title>Phylogeny of dyella-like bacteria.</title>
        <authorList>
            <person name="Fu J."/>
        </authorList>
    </citation>
    <scope>NUCLEOTIDE SEQUENCE [LARGE SCALE GENOMIC DNA]</scope>
    <source>
        <strain evidence="7 8">DHOB09</strain>
    </source>
</reference>
<comment type="subcellular location">
    <subcellularLocation>
        <location evidence="1">Membrane</location>
        <topology evidence="1">Multi-pass membrane protein</topology>
    </subcellularLocation>
</comment>
<evidence type="ECO:0000256" key="4">
    <source>
        <dbReference type="ARBA" id="ARBA00023136"/>
    </source>
</evidence>
<accession>A0ABX7GS50</accession>
<feature type="transmembrane region" description="Helical" evidence="5">
    <location>
        <begin position="355"/>
        <end position="377"/>
    </location>
</feature>
<evidence type="ECO:0000256" key="5">
    <source>
        <dbReference type="SAM" id="Phobius"/>
    </source>
</evidence>
<proteinExistence type="predicted"/>
<dbReference type="EMBL" id="CP064030">
    <property type="protein sequence ID" value="QRN53260.1"/>
    <property type="molecule type" value="Genomic_DNA"/>
</dbReference>
<evidence type="ECO:0000313" key="8">
    <source>
        <dbReference type="Proteomes" id="UP000663181"/>
    </source>
</evidence>
<dbReference type="PANTHER" id="PTHR43471:SF3">
    <property type="entry name" value="ABC TRANSPORTER PERMEASE PROTEIN NATB"/>
    <property type="match status" value="1"/>
</dbReference>
<feature type="transmembrane region" description="Helical" evidence="5">
    <location>
        <begin position="21"/>
        <end position="41"/>
    </location>
</feature>
<feature type="transmembrane region" description="Helical" evidence="5">
    <location>
        <begin position="311"/>
        <end position="335"/>
    </location>
</feature>
<sequence length="391" mass="42662">MKTTLTVFVKEVKENLRDRRTVLSALVFGPLIGPLIFVMIMNTVLTRELNKADQPIKVPVIGAQYAPNMIDALKQQGLQPQPPVAHPEEAVRDQDADVVLRVPEDFGKAWQKGEVAQVELIYDSSQRDAGSSVERVKNMLETYVRRQGAMRLVARGLSPTMMAPVSLNERDQSTPQSRAGQMFAIVPYFFVLTVFMGGMYLAIDLTAGERERQSLEPLFANPVPRWKVLLGKLAAICVFSLTSLLIGVTGFGVAGKLIPAEKLGMLLNLGPSFAGQVLLIMFPLVILLASLQTLVAAFAKSYREAQSHLSMLMLVPALPSILLSVMPVKVAQWMYAVPLLGQQVGITQLLRGGELTAQEIASCMLCGLLAAMLVTLLTARVYGSERLAIST</sequence>
<feature type="transmembrane region" description="Helical" evidence="5">
    <location>
        <begin position="273"/>
        <end position="299"/>
    </location>
</feature>
<evidence type="ECO:0000313" key="7">
    <source>
        <dbReference type="EMBL" id="QRN53260.1"/>
    </source>
</evidence>
<dbReference type="RefSeq" id="WP_188800490.1">
    <property type="nucleotide sequence ID" value="NZ_BMIZ01000002.1"/>
</dbReference>
<feature type="transmembrane region" description="Helical" evidence="5">
    <location>
        <begin position="182"/>
        <end position="203"/>
    </location>
</feature>
<evidence type="ECO:0000259" key="6">
    <source>
        <dbReference type="Pfam" id="PF12698"/>
    </source>
</evidence>
<keyword evidence="8" id="KW-1185">Reference proteome</keyword>
<dbReference type="InterPro" id="IPR013525">
    <property type="entry name" value="ABC2_TM"/>
</dbReference>
<dbReference type="PANTHER" id="PTHR43471">
    <property type="entry name" value="ABC TRANSPORTER PERMEASE"/>
    <property type="match status" value="1"/>
</dbReference>
<protein>
    <submittedName>
        <fullName evidence="7">ABC transporter permease</fullName>
    </submittedName>
</protein>
<evidence type="ECO:0000256" key="2">
    <source>
        <dbReference type="ARBA" id="ARBA00022692"/>
    </source>
</evidence>
<evidence type="ECO:0000256" key="3">
    <source>
        <dbReference type="ARBA" id="ARBA00022989"/>
    </source>
</evidence>
<dbReference type="Proteomes" id="UP000663181">
    <property type="component" value="Chromosome"/>
</dbReference>
<keyword evidence="2 5" id="KW-0812">Transmembrane</keyword>
<keyword evidence="3 5" id="KW-1133">Transmembrane helix</keyword>
<organism evidence="7 8">
    <name type="scientific">Dyella caseinilytica</name>
    <dbReference type="NCBI Taxonomy" id="1849581"/>
    <lineage>
        <taxon>Bacteria</taxon>
        <taxon>Pseudomonadati</taxon>
        <taxon>Pseudomonadota</taxon>
        <taxon>Gammaproteobacteria</taxon>
        <taxon>Lysobacterales</taxon>
        <taxon>Rhodanobacteraceae</taxon>
        <taxon>Dyella</taxon>
    </lineage>
</organism>
<evidence type="ECO:0000256" key="1">
    <source>
        <dbReference type="ARBA" id="ARBA00004141"/>
    </source>
</evidence>
<feature type="domain" description="ABC-2 type transporter transmembrane" evidence="6">
    <location>
        <begin position="31"/>
        <end position="376"/>
    </location>
</feature>
<name>A0ABX7GS50_9GAMM</name>
<feature type="transmembrane region" description="Helical" evidence="5">
    <location>
        <begin position="233"/>
        <end position="253"/>
    </location>
</feature>
<gene>
    <name evidence="7" type="ORF">ISN74_17790</name>
</gene>